<dbReference type="EMBL" id="CP008726">
    <property type="protein sequence ID" value="AIO68075.1"/>
    <property type="molecule type" value="Genomic_DNA"/>
</dbReference>
<protein>
    <recommendedName>
        <fullName evidence="3">DUF3892 domain-containing protein</fullName>
    </recommendedName>
</protein>
<gene>
    <name evidence="1" type="ORF">DM82_3066</name>
</gene>
<name>A0AAI8FPL9_9BURK</name>
<reference evidence="1 2" key="1">
    <citation type="submission" date="2014-06" db="EMBL/GenBank/DDBJ databases">
        <authorList>
            <person name="Bishop-Lilly K.A."/>
            <person name="Broomall S.M."/>
            <person name="Chain P.S."/>
            <person name="Chertkov O."/>
            <person name="Coyne S.R."/>
            <person name="Daligault H.E."/>
            <person name="Davenport K.W."/>
            <person name="Erkkila T."/>
            <person name="Frey K.G."/>
            <person name="Gibbons H.S."/>
            <person name="Gu W."/>
            <person name="Jaissle J."/>
            <person name="Johnson S.L."/>
            <person name="Koroleva G.I."/>
            <person name="Ladner J.T."/>
            <person name="Lo C.-C."/>
            <person name="Minogue T.D."/>
            <person name="Munk C."/>
            <person name="Palacios G.F."/>
            <person name="Redden C.L."/>
            <person name="Rosenzweig C.N."/>
            <person name="Scholz M.B."/>
            <person name="Teshima H."/>
            <person name="Xu Y."/>
        </authorList>
    </citation>
    <scope>NUCLEOTIDE SEQUENCE [LARGE SCALE GENOMIC DNA]</scope>
    <source>
        <strain evidence="1 2">EO147</strain>
    </source>
</reference>
<dbReference type="KEGG" id="bok:DM82_3066"/>
<dbReference type="AlphaFoldDB" id="A0AAI8FPL9"/>
<organism evidence="1 2">
    <name type="scientific">Burkholderia oklahomensis</name>
    <dbReference type="NCBI Taxonomy" id="342113"/>
    <lineage>
        <taxon>Bacteria</taxon>
        <taxon>Pseudomonadati</taxon>
        <taxon>Pseudomonadota</taxon>
        <taxon>Betaproteobacteria</taxon>
        <taxon>Burkholderiales</taxon>
        <taxon>Burkholderiaceae</taxon>
        <taxon>Burkholderia</taxon>
        <taxon>pseudomallei group</taxon>
    </lineage>
</organism>
<dbReference type="RefSeq" id="WP_081464427.1">
    <property type="nucleotide sequence ID" value="NZ_CP008726.1"/>
</dbReference>
<proteinExistence type="predicted"/>
<evidence type="ECO:0008006" key="3">
    <source>
        <dbReference type="Google" id="ProtNLM"/>
    </source>
</evidence>
<accession>A0AAI8FPL9</accession>
<keyword evidence="2" id="KW-1185">Reference proteome</keyword>
<dbReference type="InterPro" id="IPR024997">
    <property type="entry name" value="DUF3892"/>
</dbReference>
<dbReference type="Pfam" id="PF13031">
    <property type="entry name" value="DUF3892"/>
    <property type="match status" value="1"/>
</dbReference>
<evidence type="ECO:0000313" key="1">
    <source>
        <dbReference type="EMBL" id="AIO68075.1"/>
    </source>
</evidence>
<evidence type="ECO:0000313" key="2">
    <source>
        <dbReference type="Proteomes" id="UP000029424"/>
    </source>
</evidence>
<dbReference type="Proteomes" id="UP000029424">
    <property type="component" value="Chromosome 1"/>
</dbReference>
<sequence>MPKWADYLVYEVQFNAKRTHINRLRVFADNGDSVGQSSEHPRQDVVAAIKGGTTFITVYKNADGKWNQGKPVYVIPMNGSEFLKTVNDNKLVDNLDNLPEF</sequence>